<dbReference type="AlphaFoldDB" id="A0A382L6G3"/>
<protein>
    <submittedName>
        <fullName evidence="2">Uncharacterized protein</fullName>
    </submittedName>
</protein>
<name>A0A382L6G3_9ZZZZ</name>
<reference evidence="2" key="1">
    <citation type="submission" date="2018-05" db="EMBL/GenBank/DDBJ databases">
        <authorList>
            <person name="Lanie J.A."/>
            <person name="Ng W.-L."/>
            <person name="Kazmierczak K.M."/>
            <person name="Andrzejewski T.M."/>
            <person name="Davidsen T.M."/>
            <person name="Wayne K.J."/>
            <person name="Tettelin H."/>
            <person name="Glass J.I."/>
            <person name="Rusch D."/>
            <person name="Podicherti R."/>
            <person name="Tsui H.-C.T."/>
            <person name="Winkler M.E."/>
        </authorList>
    </citation>
    <scope>NUCLEOTIDE SEQUENCE</scope>
</reference>
<feature type="compositionally biased region" description="Basic residues" evidence="1">
    <location>
        <begin position="69"/>
        <end position="79"/>
    </location>
</feature>
<organism evidence="2">
    <name type="scientific">marine metagenome</name>
    <dbReference type="NCBI Taxonomy" id="408172"/>
    <lineage>
        <taxon>unclassified sequences</taxon>
        <taxon>metagenomes</taxon>
        <taxon>ecological metagenomes</taxon>
    </lineage>
</organism>
<sequence length="105" mass="12680">LEIRGNRFYTIARARARRTQDQCQRRLSGHHAHRAHRLYRCRAQRTGRSDTRCHTDHGRLPRGEDPPRPHRRARGRCPHRGLFGLGRIRLYHRRRPTSRRRHTNV</sequence>
<evidence type="ECO:0000313" key="2">
    <source>
        <dbReference type="EMBL" id="SVC30481.1"/>
    </source>
</evidence>
<feature type="compositionally biased region" description="Basic and acidic residues" evidence="1">
    <location>
        <begin position="47"/>
        <end position="68"/>
    </location>
</feature>
<gene>
    <name evidence="2" type="ORF">METZ01_LOCUS283335</name>
</gene>
<dbReference type="EMBL" id="UINC01084130">
    <property type="protein sequence ID" value="SVC30481.1"/>
    <property type="molecule type" value="Genomic_DNA"/>
</dbReference>
<feature type="non-terminal residue" evidence="2">
    <location>
        <position position="1"/>
    </location>
</feature>
<proteinExistence type="predicted"/>
<evidence type="ECO:0000256" key="1">
    <source>
        <dbReference type="SAM" id="MobiDB-lite"/>
    </source>
</evidence>
<feature type="region of interest" description="Disordered" evidence="1">
    <location>
        <begin position="43"/>
        <end position="80"/>
    </location>
</feature>
<feature type="non-terminal residue" evidence="2">
    <location>
        <position position="105"/>
    </location>
</feature>
<accession>A0A382L6G3</accession>